<organism evidence="1 2">
    <name type="scientific">Eumeta variegata</name>
    <name type="common">Bagworm moth</name>
    <name type="synonym">Eumeta japonica</name>
    <dbReference type="NCBI Taxonomy" id="151549"/>
    <lineage>
        <taxon>Eukaryota</taxon>
        <taxon>Metazoa</taxon>
        <taxon>Ecdysozoa</taxon>
        <taxon>Arthropoda</taxon>
        <taxon>Hexapoda</taxon>
        <taxon>Insecta</taxon>
        <taxon>Pterygota</taxon>
        <taxon>Neoptera</taxon>
        <taxon>Endopterygota</taxon>
        <taxon>Lepidoptera</taxon>
        <taxon>Glossata</taxon>
        <taxon>Ditrysia</taxon>
        <taxon>Tineoidea</taxon>
        <taxon>Psychidae</taxon>
        <taxon>Oiketicinae</taxon>
        <taxon>Eumeta</taxon>
    </lineage>
</organism>
<reference evidence="1 2" key="1">
    <citation type="journal article" date="2019" name="Commun. Biol.">
        <title>The bagworm genome reveals a unique fibroin gene that provides high tensile strength.</title>
        <authorList>
            <person name="Kono N."/>
            <person name="Nakamura H."/>
            <person name="Ohtoshi R."/>
            <person name="Tomita M."/>
            <person name="Numata K."/>
            <person name="Arakawa K."/>
        </authorList>
    </citation>
    <scope>NUCLEOTIDE SEQUENCE [LARGE SCALE GENOMIC DNA]</scope>
</reference>
<protein>
    <submittedName>
        <fullName evidence="1">Uncharacterized protein</fullName>
    </submittedName>
</protein>
<dbReference type="AlphaFoldDB" id="A0A4C1VQ38"/>
<name>A0A4C1VQ38_EUMVA</name>
<sequence>MRNTAAEREVWRQRTADACCLDCCCRWSTDVRRTAAGDTRGPSPNVDRRFVIPGVRLLPPAGPACERYQKAAYISRRPNDPQGRCSLREEALVRAIDSCPHLHPKDVEDPETSESAQVFTEPVNYFPDLCHSEHNVTHP</sequence>
<evidence type="ECO:0000313" key="2">
    <source>
        <dbReference type="Proteomes" id="UP000299102"/>
    </source>
</evidence>
<dbReference type="EMBL" id="BGZK01000373">
    <property type="protein sequence ID" value="GBP39895.1"/>
    <property type="molecule type" value="Genomic_DNA"/>
</dbReference>
<accession>A0A4C1VQ38</accession>
<comment type="caution">
    <text evidence="1">The sequence shown here is derived from an EMBL/GenBank/DDBJ whole genome shotgun (WGS) entry which is preliminary data.</text>
</comment>
<proteinExistence type="predicted"/>
<gene>
    <name evidence="1" type="ORF">EVAR_83030_1</name>
</gene>
<evidence type="ECO:0000313" key="1">
    <source>
        <dbReference type="EMBL" id="GBP39895.1"/>
    </source>
</evidence>
<keyword evidence="2" id="KW-1185">Reference proteome</keyword>
<dbReference type="Proteomes" id="UP000299102">
    <property type="component" value="Unassembled WGS sequence"/>
</dbReference>